<protein>
    <recommendedName>
        <fullName evidence="2">Heavy metal binding domain-containing protein</fullName>
    </recommendedName>
</protein>
<dbReference type="PROSITE" id="PS51257">
    <property type="entry name" value="PROKAR_LIPOPROTEIN"/>
    <property type="match status" value="1"/>
</dbReference>
<keyword evidence="1" id="KW-0732">Signal</keyword>
<dbReference type="KEGG" id="pgin:FRZ67_18760"/>
<evidence type="ECO:0000259" key="2">
    <source>
        <dbReference type="Pfam" id="PF19335"/>
    </source>
</evidence>
<gene>
    <name evidence="3" type="ORF">FRZ67_18760</name>
</gene>
<evidence type="ECO:0000313" key="4">
    <source>
        <dbReference type="Proteomes" id="UP000321533"/>
    </source>
</evidence>
<sequence length="90" mass="9668">MKQTIIASMLFAASVFAACNSSSSSDSKKDTMATTPASDTSKMISAVKYTCTMHPEVISDTAGKCPKCGMEMVPIKDSSMQKMDMDTMKH</sequence>
<keyword evidence="4" id="KW-1185">Reference proteome</keyword>
<proteinExistence type="predicted"/>
<organism evidence="3 4">
    <name type="scientific">Panacibacter ginsenosidivorans</name>
    <dbReference type="NCBI Taxonomy" id="1813871"/>
    <lineage>
        <taxon>Bacteria</taxon>
        <taxon>Pseudomonadati</taxon>
        <taxon>Bacteroidota</taxon>
        <taxon>Chitinophagia</taxon>
        <taxon>Chitinophagales</taxon>
        <taxon>Chitinophagaceae</taxon>
        <taxon>Panacibacter</taxon>
    </lineage>
</organism>
<dbReference type="InterPro" id="IPR045800">
    <property type="entry name" value="HMBD"/>
</dbReference>
<evidence type="ECO:0000313" key="3">
    <source>
        <dbReference type="EMBL" id="QEC69250.1"/>
    </source>
</evidence>
<name>A0A5B8VCQ0_9BACT</name>
<dbReference type="GO" id="GO:0046872">
    <property type="term" value="F:metal ion binding"/>
    <property type="evidence" value="ECO:0007669"/>
    <property type="project" value="InterPro"/>
</dbReference>
<reference evidence="3 4" key="1">
    <citation type="journal article" date="2016" name="Int. J. Syst. Evol. Microbiol.">
        <title>Panacibacter ginsenosidivorans gen. nov., sp. nov., with ginsenoside converting activity isolated from soil of a ginseng field.</title>
        <authorList>
            <person name="Siddiqi M.Z."/>
            <person name="Muhammad Shafi S."/>
            <person name="Choi K.D."/>
            <person name="Im W.T."/>
        </authorList>
    </citation>
    <scope>NUCLEOTIDE SEQUENCE [LARGE SCALE GENOMIC DNA]</scope>
    <source>
        <strain evidence="3 4">Gsoil1550</strain>
    </source>
</reference>
<accession>A0A5B8VCQ0</accession>
<feature type="domain" description="Heavy metal binding" evidence="2">
    <location>
        <begin position="48"/>
        <end position="74"/>
    </location>
</feature>
<dbReference type="Pfam" id="PF19335">
    <property type="entry name" value="HMBD"/>
    <property type="match status" value="1"/>
</dbReference>
<dbReference type="RefSeq" id="WP_147192106.1">
    <property type="nucleotide sequence ID" value="NZ_CP042435.1"/>
</dbReference>
<dbReference type="OrthoDB" id="894336at2"/>
<dbReference type="EMBL" id="CP042435">
    <property type="protein sequence ID" value="QEC69250.1"/>
    <property type="molecule type" value="Genomic_DNA"/>
</dbReference>
<evidence type="ECO:0000256" key="1">
    <source>
        <dbReference type="SAM" id="SignalP"/>
    </source>
</evidence>
<feature type="signal peptide" evidence="1">
    <location>
        <begin position="1"/>
        <end position="17"/>
    </location>
</feature>
<dbReference type="Proteomes" id="UP000321533">
    <property type="component" value="Chromosome"/>
</dbReference>
<dbReference type="AlphaFoldDB" id="A0A5B8VCQ0"/>
<feature type="chain" id="PRO_5023005792" description="Heavy metal binding domain-containing protein" evidence="1">
    <location>
        <begin position="18"/>
        <end position="90"/>
    </location>
</feature>